<feature type="compositionally biased region" description="Polar residues" evidence="7">
    <location>
        <begin position="204"/>
        <end position="213"/>
    </location>
</feature>
<evidence type="ECO:0000256" key="3">
    <source>
        <dbReference type="ARBA" id="ARBA00012485"/>
    </source>
</evidence>
<dbReference type="SMART" id="SM00119">
    <property type="entry name" value="HECTc"/>
    <property type="match status" value="1"/>
</dbReference>
<dbReference type="GO" id="GO:0005737">
    <property type="term" value="C:cytoplasm"/>
    <property type="evidence" value="ECO:0007669"/>
    <property type="project" value="TreeGrafter"/>
</dbReference>
<feature type="compositionally biased region" description="Polar residues" evidence="7">
    <location>
        <begin position="321"/>
        <end position="334"/>
    </location>
</feature>
<keyword evidence="4" id="KW-0808">Transferase</keyword>
<dbReference type="PROSITE" id="PS50237">
    <property type="entry name" value="HECT"/>
    <property type="match status" value="1"/>
</dbReference>
<protein>
    <recommendedName>
        <fullName evidence="3">HECT-type E3 ubiquitin transferase</fullName>
        <ecNumber evidence="3">2.3.2.26</ecNumber>
    </recommendedName>
</protein>
<dbReference type="Gene3D" id="3.30.2410.10">
    <property type="entry name" value="Hect, E3 ligase catalytic domain"/>
    <property type="match status" value="1"/>
</dbReference>
<dbReference type="InterPro" id="IPR035983">
    <property type="entry name" value="Hect_E3_ubiquitin_ligase"/>
</dbReference>
<evidence type="ECO:0000256" key="4">
    <source>
        <dbReference type="ARBA" id="ARBA00022679"/>
    </source>
</evidence>
<comment type="pathway">
    <text evidence="2">Protein modification; protein ubiquitination.</text>
</comment>
<feature type="active site" description="Glycyl thioester intermediate" evidence="6">
    <location>
        <position position="871"/>
    </location>
</feature>
<feature type="compositionally biased region" description="Low complexity" evidence="7">
    <location>
        <begin position="262"/>
        <end position="300"/>
    </location>
</feature>
<evidence type="ECO:0000256" key="7">
    <source>
        <dbReference type="SAM" id="MobiDB-lite"/>
    </source>
</evidence>
<evidence type="ECO:0000256" key="6">
    <source>
        <dbReference type="PROSITE-ProRule" id="PRU00104"/>
    </source>
</evidence>
<dbReference type="FunFam" id="3.30.2160.10:FF:000002">
    <property type="entry name" value="Putative Ubiquitin-protein ligase E3C"/>
    <property type="match status" value="1"/>
</dbReference>
<evidence type="ECO:0000313" key="10">
    <source>
        <dbReference type="Proteomes" id="UP001153069"/>
    </source>
</evidence>
<dbReference type="SUPFAM" id="SSF56204">
    <property type="entry name" value="Hect, E3 ligase catalytic domain"/>
    <property type="match status" value="1"/>
</dbReference>
<dbReference type="FunFam" id="3.30.2410.10:FF:000009">
    <property type="entry name" value="Probable E3 ubiquitin-protein ligase HECTD2"/>
    <property type="match status" value="1"/>
</dbReference>
<dbReference type="Pfam" id="PF00632">
    <property type="entry name" value="HECT"/>
    <property type="match status" value="1"/>
</dbReference>
<proteinExistence type="predicted"/>
<dbReference type="GO" id="GO:0006511">
    <property type="term" value="P:ubiquitin-dependent protein catabolic process"/>
    <property type="evidence" value="ECO:0007669"/>
    <property type="project" value="TreeGrafter"/>
</dbReference>
<dbReference type="InterPro" id="IPR050409">
    <property type="entry name" value="E3_ubiq-protein_ligase"/>
</dbReference>
<dbReference type="InterPro" id="IPR000569">
    <property type="entry name" value="HECT_dom"/>
</dbReference>
<feature type="domain" description="HECT" evidence="8">
    <location>
        <begin position="559"/>
        <end position="904"/>
    </location>
</feature>
<evidence type="ECO:0000259" key="8">
    <source>
        <dbReference type="PROSITE" id="PS50237"/>
    </source>
</evidence>
<feature type="region of interest" description="Disordered" evidence="7">
    <location>
        <begin position="246"/>
        <end position="334"/>
    </location>
</feature>
<feature type="compositionally biased region" description="Low complexity" evidence="7">
    <location>
        <begin position="1"/>
        <end position="44"/>
    </location>
</feature>
<keyword evidence="10" id="KW-1185">Reference proteome</keyword>
<dbReference type="CDD" id="cd00078">
    <property type="entry name" value="HECTc"/>
    <property type="match status" value="1"/>
</dbReference>
<dbReference type="AlphaFoldDB" id="A0A9N8DQF2"/>
<dbReference type="PANTHER" id="PTHR11254">
    <property type="entry name" value="HECT DOMAIN UBIQUITIN-PROTEIN LIGASE"/>
    <property type="match status" value="1"/>
</dbReference>
<name>A0A9N8DQF2_9STRA</name>
<organism evidence="9 10">
    <name type="scientific">Seminavis robusta</name>
    <dbReference type="NCBI Taxonomy" id="568900"/>
    <lineage>
        <taxon>Eukaryota</taxon>
        <taxon>Sar</taxon>
        <taxon>Stramenopiles</taxon>
        <taxon>Ochrophyta</taxon>
        <taxon>Bacillariophyta</taxon>
        <taxon>Bacillariophyceae</taxon>
        <taxon>Bacillariophycidae</taxon>
        <taxon>Naviculales</taxon>
        <taxon>Naviculaceae</taxon>
        <taxon>Seminavis</taxon>
    </lineage>
</organism>
<dbReference type="Gene3D" id="3.30.2160.10">
    <property type="entry name" value="Hect, E3 ligase catalytic domain"/>
    <property type="match status" value="1"/>
</dbReference>
<dbReference type="EC" id="2.3.2.26" evidence="3"/>
<evidence type="ECO:0000256" key="2">
    <source>
        <dbReference type="ARBA" id="ARBA00004906"/>
    </source>
</evidence>
<feature type="compositionally biased region" description="Basic and acidic residues" evidence="7">
    <location>
        <begin position="148"/>
        <end position="170"/>
    </location>
</feature>
<reference evidence="9" key="1">
    <citation type="submission" date="2020-06" db="EMBL/GenBank/DDBJ databases">
        <authorList>
            <consortium name="Plant Systems Biology data submission"/>
        </authorList>
    </citation>
    <scope>NUCLEOTIDE SEQUENCE</scope>
    <source>
        <strain evidence="9">D6</strain>
    </source>
</reference>
<feature type="compositionally biased region" description="Pro residues" evidence="7">
    <location>
        <begin position="176"/>
        <end position="185"/>
    </location>
</feature>
<dbReference type="Proteomes" id="UP001153069">
    <property type="component" value="Unassembled WGS sequence"/>
</dbReference>
<keyword evidence="5 6" id="KW-0833">Ubl conjugation pathway</keyword>
<evidence type="ECO:0000256" key="5">
    <source>
        <dbReference type="ARBA" id="ARBA00022786"/>
    </source>
</evidence>
<comment type="catalytic activity">
    <reaction evidence="1">
        <text>S-ubiquitinyl-[E2 ubiquitin-conjugating enzyme]-L-cysteine + [acceptor protein]-L-lysine = [E2 ubiquitin-conjugating enzyme]-L-cysteine + N(6)-ubiquitinyl-[acceptor protein]-L-lysine.</text>
        <dbReference type="EC" id="2.3.2.26"/>
    </reaction>
</comment>
<dbReference type="Gene3D" id="3.90.1750.10">
    <property type="entry name" value="Hect, E3 ligase catalytic domains"/>
    <property type="match status" value="1"/>
</dbReference>
<feature type="region of interest" description="Disordered" evidence="7">
    <location>
        <begin position="148"/>
        <end position="229"/>
    </location>
</feature>
<evidence type="ECO:0000256" key="1">
    <source>
        <dbReference type="ARBA" id="ARBA00000885"/>
    </source>
</evidence>
<dbReference type="PANTHER" id="PTHR11254:SF440">
    <property type="entry name" value="E3 UBIQUITIN-PROTEIN LIGASE NEDD-4"/>
    <property type="match status" value="1"/>
</dbReference>
<gene>
    <name evidence="9" type="ORF">SEMRO_298_G111050.1</name>
</gene>
<dbReference type="GO" id="GO:0061630">
    <property type="term" value="F:ubiquitin protein ligase activity"/>
    <property type="evidence" value="ECO:0007669"/>
    <property type="project" value="UniProtKB-EC"/>
</dbReference>
<evidence type="ECO:0000313" key="9">
    <source>
        <dbReference type="EMBL" id="CAB9507228.1"/>
    </source>
</evidence>
<dbReference type="EMBL" id="CAICTM010000297">
    <property type="protein sequence ID" value="CAB9507228.1"/>
    <property type="molecule type" value="Genomic_DNA"/>
</dbReference>
<comment type="caution">
    <text evidence="9">The sequence shown here is derived from an EMBL/GenBank/DDBJ whole genome shotgun (WGS) entry which is preliminary data.</text>
</comment>
<sequence length="904" mass="100517">MSSAPRSPTRSRPSSSAAQSRNSRSPNRSRPGSSTASAANGSSNNKKDPISRPGAYSVTQTTSGPAQVLRVQVPQGVRPGSEFTVQHARRSVRVRCPITSGPGKTLQITVPPEPITERKRLIAAKLTAADGPGGGGCEEMTTEVVKSNEKRMEKYREWQKQQEISGKKEPQTTPTAAPPPPPPLPSISEQEQASKSPKREPEKQLQNSATNSNDRPKAFLVTIPPNIHPGMPFTIDVQGKRYVIPCPPDAGPGKKVKIVPPRSRANSSSAGNNNNDSSTSVGNRSRANSAASVSTSNSTAPNRSRADSSSSTGDLEEFSESSETPIQHQQPQPSKLQMFEVRVPAGVEPGQPFALLANGQRVLVTCPPNVQVGQKIRFNLPVTAQMVQNIQLQYENEKGSASGWCRTIRVSDLKFQWVRVTKQAGASENSDDESPSTLDESRRLLDVNAMNDFSFRKSAYGRHLTLLKGNDARLRTGILSWVPAKDATVDSKLVLHQKVLLSYADIAAIQQKPFADKLVWFEESLSKLLLIPWEEGHVKMYLRRTYLLQDSVDAIMALSRTQLRQRWRLEFVNEPAVDAGGVTREWFQLITEQIFDPNFGLWMPSANNQACSTINPTSEISCPSDHLIYFRFLGRMMGRALLDRQLIHGHLVRSLYKHILGWPITFDDLAAQDEEYYNSLQALTEMDEDTLEALCLDFTVTEELFGAHQTIDLVPNGADVDVTKDNLVEYLEANLRYHMLEHTRPQLTELLLGFFDVVPESVLTVFDSHELELILCGLPTIDMDDWEANTKYAGRFKDLEERHKVVKWFWEVVRNDFDQEMKARLLQFVTGTSGVPSRGFSVLQGNDGNIKKFCLQGVEGSVHNYPRAHTCFNRLDLPLYQGKGELRSRLKTAITLSAVGFDMD</sequence>
<dbReference type="OrthoDB" id="36608at2759"/>
<accession>A0A9N8DQF2</accession>
<dbReference type="GO" id="GO:0016567">
    <property type="term" value="P:protein ubiquitination"/>
    <property type="evidence" value="ECO:0007669"/>
    <property type="project" value="TreeGrafter"/>
</dbReference>
<feature type="region of interest" description="Disordered" evidence="7">
    <location>
        <begin position="1"/>
        <end position="68"/>
    </location>
</feature>